<sequence>MSDALCGPSNALQNFQKHTSVDRTLQQDRLTSRQPSAQGFRSQNPHDGILDPEFAAFEANLGGPQLQDLQHPAQFGGPAQLPHAPHPAANWASDFQNLNISGPSAPQIHTPPAVQSQRGWQHEFMNQQHQQPAAAHPMHAQPMANRGFQSSFTPNYSMYNNNPMSMQQMPQGSRQEHAAPAEQFDESAFEAAFDQARANLEELQQPEVATDELPLHEMSQADPGTVLPDVDDLRSDIRIGSDTIPQSEKEDPLTRTHDADALAQTAGQLLDSVRHEQNQKFQQSNFLALMRRIRDREVEVEGDEFRETAQSLHPGGPYYPGQPRPPDQASSDNTKGTPMDPQQTHLAQDETAQLGTVSAGSGDSNALYEKYLHRQGPYDWRRTPTFCFRGESEVWLG</sequence>
<name>A0A1V6T4A1_9EURO</name>
<feature type="region of interest" description="Disordered" evidence="3">
    <location>
        <begin position="301"/>
        <end position="363"/>
    </location>
</feature>
<dbReference type="STRING" id="303698.A0A1V6T4A1"/>
<dbReference type="GO" id="GO:0016560">
    <property type="term" value="P:protein import into peroxisome matrix, docking"/>
    <property type="evidence" value="ECO:0007669"/>
    <property type="project" value="TreeGrafter"/>
</dbReference>
<feature type="compositionally biased region" description="Polar residues" evidence="3">
    <location>
        <begin position="18"/>
        <end position="45"/>
    </location>
</feature>
<feature type="region of interest" description="Disordered" evidence="3">
    <location>
        <begin position="18"/>
        <end position="46"/>
    </location>
</feature>
<evidence type="ECO:0000256" key="3">
    <source>
        <dbReference type="SAM" id="MobiDB-lite"/>
    </source>
</evidence>
<protein>
    <recommendedName>
        <fullName evidence="6">Peroxin 20</fullName>
    </recommendedName>
</protein>
<feature type="compositionally biased region" description="Polar residues" evidence="3">
    <location>
        <begin position="328"/>
        <end position="363"/>
    </location>
</feature>
<comment type="caution">
    <text evidence="4">The sequence shown here is derived from an EMBL/GenBank/DDBJ whole genome shotgun (WGS) entry which is preliminary data.</text>
</comment>
<gene>
    <name evidence="4" type="ORF">PENSTE_c012G07291</name>
</gene>
<reference evidence="5" key="1">
    <citation type="journal article" date="2017" name="Nat. Microbiol.">
        <title>Global analysis of biosynthetic gene clusters reveals vast potential of secondary metabolite production in Penicillium species.</title>
        <authorList>
            <person name="Nielsen J.C."/>
            <person name="Grijseels S."/>
            <person name="Prigent S."/>
            <person name="Ji B."/>
            <person name="Dainat J."/>
            <person name="Nielsen K.F."/>
            <person name="Frisvad J.C."/>
            <person name="Workman M."/>
            <person name="Nielsen J."/>
        </authorList>
    </citation>
    <scope>NUCLEOTIDE SEQUENCE [LARGE SCALE GENOMIC DNA]</scope>
    <source>
        <strain evidence="5">IBT 24891</strain>
    </source>
</reference>
<proteinExistence type="predicted"/>
<keyword evidence="5" id="KW-1185">Reference proteome</keyword>
<dbReference type="PANTHER" id="PTHR10130">
    <property type="entry name" value="PEROXISOMAL TARGETING SIGNAL 1 RECEPTOR PEX5"/>
    <property type="match status" value="1"/>
</dbReference>
<keyword evidence="2" id="KW-0802">TPR repeat</keyword>
<keyword evidence="1" id="KW-0677">Repeat</keyword>
<dbReference type="GO" id="GO:0005829">
    <property type="term" value="C:cytosol"/>
    <property type="evidence" value="ECO:0007669"/>
    <property type="project" value="TreeGrafter"/>
</dbReference>
<dbReference type="EMBL" id="MLKD01000012">
    <property type="protein sequence ID" value="OQE21036.1"/>
    <property type="molecule type" value="Genomic_DNA"/>
</dbReference>
<dbReference type="Proteomes" id="UP000191285">
    <property type="component" value="Unassembled WGS sequence"/>
</dbReference>
<evidence type="ECO:0000256" key="2">
    <source>
        <dbReference type="ARBA" id="ARBA00022803"/>
    </source>
</evidence>
<dbReference type="InterPro" id="IPR024111">
    <property type="entry name" value="PEX5/PEX5L"/>
</dbReference>
<dbReference type="OrthoDB" id="5407351at2759"/>
<accession>A0A1V6T4A1</accession>
<evidence type="ECO:0000313" key="5">
    <source>
        <dbReference type="Proteomes" id="UP000191285"/>
    </source>
</evidence>
<dbReference type="GO" id="GO:0005778">
    <property type="term" value="C:peroxisomal membrane"/>
    <property type="evidence" value="ECO:0007669"/>
    <property type="project" value="TreeGrafter"/>
</dbReference>
<evidence type="ECO:0000313" key="4">
    <source>
        <dbReference type="EMBL" id="OQE21036.1"/>
    </source>
</evidence>
<organism evidence="4 5">
    <name type="scientific">Penicillium steckii</name>
    <dbReference type="NCBI Taxonomy" id="303698"/>
    <lineage>
        <taxon>Eukaryota</taxon>
        <taxon>Fungi</taxon>
        <taxon>Dikarya</taxon>
        <taxon>Ascomycota</taxon>
        <taxon>Pezizomycotina</taxon>
        <taxon>Eurotiomycetes</taxon>
        <taxon>Eurotiomycetidae</taxon>
        <taxon>Eurotiales</taxon>
        <taxon>Aspergillaceae</taxon>
        <taxon>Penicillium</taxon>
    </lineage>
</organism>
<dbReference type="Gene3D" id="6.10.280.230">
    <property type="match status" value="1"/>
</dbReference>
<dbReference type="GO" id="GO:0005052">
    <property type="term" value="F:peroxisome matrix targeting signal-1 binding"/>
    <property type="evidence" value="ECO:0007669"/>
    <property type="project" value="TreeGrafter"/>
</dbReference>
<dbReference type="PANTHER" id="PTHR10130:SF4">
    <property type="entry name" value="MICROBODY (PEROXISOME) BIOGENESIS PROTEIN PEROXIN 20 (EUROFUNG)"/>
    <property type="match status" value="1"/>
</dbReference>
<dbReference type="AlphaFoldDB" id="A0A1V6T4A1"/>
<evidence type="ECO:0000256" key="1">
    <source>
        <dbReference type="ARBA" id="ARBA00022737"/>
    </source>
</evidence>
<evidence type="ECO:0008006" key="6">
    <source>
        <dbReference type="Google" id="ProtNLM"/>
    </source>
</evidence>